<evidence type="ECO:0000256" key="6">
    <source>
        <dbReference type="SAM" id="SignalP"/>
    </source>
</evidence>
<dbReference type="InterPro" id="IPR032179">
    <property type="entry name" value="Cry22Aa_Ig-like"/>
</dbReference>
<dbReference type="PROSITE" id="PS51910">
    <property type="entry name" value="GH18_2"/>
    <property type="match status" value="1"/>
</dbReference>
<accession>A0A9X4AZA0</accession>
<feature type="chain" id="PRO_5040954810" description="chitinase" evidence="6">
    <location>
        <begin position="33"/>
        <end position="839"/>
    </location>
</feature>
<dbReference type="InterPro" id="IPR029070">
    <property type="entry name" value="Chitinase_insertion_sf"/>
</dbReference>
<keyword evidence="3 8" id="KW-0378">Hydrolase</keyword>
<dbReference type="InterPro" id="IPR036573">
    <property type="entry name" value="CBM_sf_5/12"/>
</dbReference>
<dbReference type="CDD" id="cd12215">
    <property type="entry name" value="ChiC_BD"/>
    <property type="match status" value="1"/>
</dbReference>
<dbReference type="RefSeq" id="WP_111931542.1">
    <property type="nucleotide sequence ID" value="NZ_JAMRYU010000003.1"/>
</dbReference>
<keyword evidence="5" id="KW-0119">Carbohydrate metabolism</keyword>
<dbReference type="PANTHER" id="PTHR11177">
    <property type="entry name" value="CHITINASE"/>
    <property type="match status" value="1"/>
</dbReference>
<feature type="signal peptide" evidence="6">
    <location>
        <begin position="1"/>
        <end position="32"/>
    </location>
</feature>
<protein>
    <recommendedName>
        <fullName evidence="2">chitinase</fullName>
        <ecNumber evidence="2">3.2.1.14</ecNumber>
    </recommendedName>
</protein>
<dbReference type="SUPFAM" id="SSF51055">
    <property type="entry name" value="Carbohydrate binding domain"/>
    <property type="match status" value="1"/>
</dbReference>
<dbReference type="SUPFAM" id="SSF51445">
    <property type="entry name" value="(Trans)glycosidases"/>
    <property type="match status" value="1"/>
</dbReference>
<comment type="catalytic activity">
    <reaction evidence="1">
        <text>Random endo-hydrolysis of N-acetyl-beta-D-glucosaminide (1-&gt;4)-beta-linkages in chitin and chitodextrins.</text>
        <dbReference type="EC" id="3.2.1.14"/>
    </reaction>
</comment>
<dbReference type="Gene3D" id="3.10.50.10">
    <property type="match status" value="1"/>
</dbReference>
<dbReference type="InterPro" id="IPR013783">
    <property type="entry name" value="Ig-like_fold"/>
</dbReference>
<dbReference type="SUPFAM" id="SSF54556">
    <property type="entry name" value="Chitinase insertion domain"/>
    <property type="match status" value="1"/>
</dbReference>
<evidence type="ECO:0000256" key="5">
    <source>
        <dbReference type="ARBA" id="ARBA00023277"/>
    </source>
</evidence>
<dbReference type="GO" id="GO:0005576">
    <property type="term" value="C:extracellular region"/>
    <property type="evidence" value="ECO:0007669"/>
    <property type="project" value="InterPro"/>
</dbReference>
<gene>
    <name evidence="8" type="ORF">NE398_04295</name>
</gene>
<dbReference type="EC" id="3.2.1.14" evidence="2"/>
<keyword evidence="4" id="KW-0624">Polysaccharide degradation</keyword>
<keyword evidence="9" id="KW-1185">Reference proteome</keyword>
<dbReference type="CDD" id="cd20174">
    <property type="entry name" value="GH18_LinChi78-like_UFR"/>
    <property type="match status" value="1"/>
</dbReference>
<reference evidence="8" key="1">
    <citation type="submission" date="2022-05" db="EMBL/GenBank/DDBJ databases">
        <title>Draft genome sequence of Clostridium tertium strain CP3 isolated from Peru.</title>
        <authorList>
            <person name="Hurtado R."/>
            <person name="Lima L."/>
            <person name="Sousa T."/>
            <person name="Jaiswal A.K."/>
            <person name="Tiwari S."/>
            <person name="Maturrano L."/>
            <person name="Brenig B."/>
            <person name="Azevedo V."/>
        </authorList>
    </citation>
    <scope>NUCLEOTIDE SEQUENCE</scope>
    <source>
        <strain evidence="8">CP3</strain>
    </source>
</reference>
<comment type="caution">
    <text evidence="8">The sequence shown here is derived from an EMBL/GenBank/DDBJ whole genome shotgun (WGS) entry which is preliminary data.</text>
</comment>
<dbReference type="GO" id="GO:0005975">
    <property type="term" value="P:carbohydrate metabolic process"/>
    <property type="evidence" value="ECO:0007669"/>
    <property type="project" value="InterPro"/>
</dbReference>
<dbReference type="InterPro" id="IPR001223">
    <property type="entry name" value="Glyco_hydro18_cat"/>
</dbReference>
<dbReference type="EMBL" id="JAMRYU010000003">
    <property type="protein sequence ID" value="MDC4239390.1"/>
    <property type="molecule type" value="Genomic_DNA"/>
</dbReference>
<dbReference type="GO" id="GO:0008843">
    <property type="term" value="F:endochitinase activity"/>
    <property type="evidence" value="ECO:0007669"/>
    <property type="project" value="UniProtKB-EC"/>
</dbReference>
<dbReference type="InterPro" id="IPR011583">
    <property type="entry name" value="Chitinase_II/V-like_cat"/>
</dbReference>
<dbReference type="InterPro" id="IPR017853">
    <property type="entry name" value="GH"/>
</dbReference>
<dbReference type="GO" id="GO:0008061">
    <property type="term" value="F:chitin binding"/>
    <property type="evidence" value="ECO:0007669"/>
    <property type="project" value="InterPro"/>
</dbReference>
<dbReference type="Proteomes" id="UP001141183">
    <property type="component" value="Unassembled WGS sequence"/>
</dbReference>
<feature type="domain" description="GH18" evidence="7">
    <location>
        <begin position="52"/>
        <end position="473"/>
    </location>
</feature>
<dbReference type="InterPro" id="IPR003610">
    <property type="entry name" value="CBM5/12"/>
</dbReference>
<dbReference type="PANTHER" id="PTHR11177:SF317">
    <property type="entry name" value="CHITINASE 12-RELATED"/>
    <property type="match status" value="1"/>
</dbReference>
<evidence type="ECO:0000259" key="7">
    <source>
        <dbReference type="PROSITE" id="PS51910"/>
    </source>
</evidence>
<dbReference type="Gene3D" id="3.20.20.80">
    <property type="entry name" value="Glycosidases"/>
    <property type="match status" value="1"/>
</dbReference>
<evidence type="ECO:0000256" key="4">
    <source>
        <dbReference type="ARBA" id="ARBA00023024"/>
    </source>
</evidence>
<dbReference type="Gene3D" id="2.10.10.20">
    <property type="entry name" value="Carbohydrate-binding module superfamily 5/12"/>
    <property type="match status" value="1"/>
</dbReference>
<dbReference type="Pfam" id="PF00704">
    <property type="entry name" value="Glyco_hydro_18"/>
    <property type="match status" value="1"/>
</dbReference>
<keyword evidence="4" id="KW-0146">Chitin degradation</keyword>
<dbReference type="GO" id="GO:0030246">
    <property type="term" value="F:carbohydrate binding"/>
    <property type="evidence" value="ECO:0007669"/>
    <property type="project" value="InterPro"/>
</dbReference>
<dbReference type="SMART" id="SM00495">
    <property type="entry name" value="ChtBD3"/>
    <property type="match status" value="1"/>
</dbReference>
<evidence type="ECO:0000256" key="1">
    <source>
        <dbReference type="ARBA" id="ARBA00000822"/>
    </source>
</evidence>
<dbReference type="Pfam" id="PF16403">
    <property type="entry name" value="Bact_surface_Ig-like"/>
    <property type="match status" value="2"/>
</dbReference>
<evidence type="ECO:0000313" key="8">
    <source>
        <dbReference type="EMBL" id="MDC4239390.1"/>
    </source>
</evidence>
<evidence type="ECO:0000256" key="3">
    <source>
        <dbReference type="ARBA" id="ARBA00022801"/>
    </source>
</evidence>
<dbReference type="GO" id="GO:0006032">
    <property type="term" value="P:chitin catabolic process"/>
    <property type="evidence" value="ECO:0007669"/>
    <property type="project" value="UniProtKB-KW"/>
</dbReference>
<organism evidence="8 9">
    <name type="scientific">Clostridium tertium</name>
    <dbReference type="NCBI Taxonomy" id="1559"/>
    <lineage>
        <taxon>Bacteria</taxon>
        <taxon>Bacillati</taxon>
        <taxon>Bacillota</taxon>
        <taxon>Clostridia</taxon>
        <taxon>Eubacteriales</taxon>
        <taxon>Clostridiaceae</taxon>
        <taxon>Clostridium</taxon>
    </lineage>
</organism>
<evidence type="ECO:0000313" key="9">
    <source>
        <dbReference type="Proteomes" id="UP001141183"/>
    </source>
</evidence>
<dbReference type="Gene3D" id="2.60.40.10">
    <property type="entry name" value="Immunoglobulins"/>
    <property type="match status" value="2"/>
</dbReference>
<proteinExistence type="predicted"/>
<dbReference type="CDD" id="cd06548">
    <property type="entry name" value="GH18_chitinase"/>
    <property type="match status" value="1"/>
</dbReference>
<sequence length="839" mass="90434">MIRKKLYKKSKPIVALTAIAAMLITGVTPVRATVNSNTDFAPNAVQQSAQKYRNVMYYGDWSIWGGQGNFYPKDIPADQLTHLNFAFVDFDAQGVLKFTDKDAATGHPLGNAGVTYGDVNGGILNAFQVLKSENPNLKIGVSLGGWSKSGDFSVIAANPSIRANFVKNVMAFIKYTNMDFVDIDWEYPASLRDPDKVDNTNDEGTTKATPADKENFIILLQDLKNALNKQGTELGKTYELSVAIPAGKAKVDEGIDVAKLFNVVDFANIMTYDMAGAWSTVSGHQTALYTNPKSPFKGECLSVDESVNYYIANGAKPEKIVIGAAYYTRGWEKVSNNGPDAANPGLFGTAAVVNKDADLSPTPGALNEAPIKNGEGGRAGGVWSYNALSQLKSKYTGLKEYWDDSAKAPYLYNETTGTFFTYDNARSIQEKAKYVKEHNLGGMIAWMASQDAKTTSTKHDELTKVTKEALFGSGSLDNYTLTYNNLNITSKLTTSKPAWGSGSVINLSFTNNEKLSESGEVLSSVETAAKTLKNVKLYIKTNGITITGAQHPSPAVKQENGYYVIDFSVSYDGKLMKPGQTISFDLNIAESIDNLNGLVSVELSQRMYSTSPEMGRQFIYGSPVSPDDNTAPVINGATNKQIYIGDSFNPLSGITASDKEDGDLTSKITVSGTVDTTKAGSYNLTYSVTDSKGLKATTIVTITVSEKTSTNTAPVINGVTNKEIKIGSAFNPLTGITASDNEDGDLTNKIVVSGTVDTTKAGAYNLTYSVTDSKELVTTAKATITVVNDTTPEIPTYSPTKAYVAGDIVMYNGVKYKAKWWTQGETPGANQWGAWEKIN</sequence>
<dbReference type="InterPro" id="IPR050314">
    <property type="entry name" value="Glycosyl_Hydrlase_18"/>
</dbReference>
<keyword evidence="6" id="KW-0732">Signal</keyword>
<dbReference type="AlphaFoldDB" id="A0A9X4AZA0"/>
<evidence type="ECO:0000256" key="2">
    <source>
        <dbReference type="ARBA" id="ARBA00012729"/>
    </source>
</evidence>
<dbReference type="Pfam" id="PF02839">
    <property type="entry name" value="CBM_5_12"/>
    <property type="match status" value="1"/>
</dbReference>
<dbReference type="SMART" id="SM00636">
    <property type="entry name" value="Glyco_18"/>
    <property type="match status" value="1"/>
</dbReference>
<name>A0A9X4AZA0_9CLOT</name>